<evidence type="ECO:0000256" key="3">
    <source>
        <dbReference type="ARBA" id="ARBA00022989"/>
    </source>
</evidence>
<dbReference type="EMBL" id="JAWHQM010000057">
    <property type="protein sequence ID" value="KAK5635741.1"/>
    <property type="molecule type" value="Genomic_DNA"/>
</dbReference>
<name>A0AAN7UZK2_9PEZI</name>
<evidence type="ECO:0000256" key="4">
    <source>
        <dbReference type="ARBA" id="ARBA00023136"/>
    </source>
</evidence>
<dbReference type="GO" id="GO:0071944">
    <property type="term" value="C:cell periphery"/>
    <property type="evidence" value="ECO:0007669"/>
    <property type="project" value="UniProtKB-ARBA"/>
</dbReference>
<gene>
    <name evidence="8" type="ORF">RRF57_011453</name>
</gene>
<keyword evidence="9" id="KW-1185">Reference proteome</keyword>
<dbReference type="Proteomes" id="UP001305414">
    <property type="component" value="Unassembled WGS sequence"/>
</dbReference>
<keyword evidence="4 6" id="KW-0472">Membrane</keyword>
<keyword evidence="7" id="KW-0732">Signal</keyword>
<evidence type="ECO:0000313" key="8">
    <source>
        <dbReference type="EMBL" id="KAK5635741.1"/>
    </source>
</evidence>
<evidence type="ECO:0000256" key="1">
    <source>
        <dbReference type="ARBA" id="ARBA00004167"/>
    </source>
</evidence>
<organism evidence="8 9">
    <name type="scientific">Xylaria bambusicola</name>
    <dbReference type="NCBI Taxonomy" id="326684"/>
    <lineage>
        <taxon>Eukaryota</taxon>
        <taxon>Fungi</taxon>
        <taxon>Dikarya</taxon>
        <taxon>Ascomycota</taxon>
        <taxon>Pezizomycotina</taxon>
        <taxon>Sordariomycetes</taxon>
        <taxon>Xylariomycetidae</taxon>
        <taxon>Xylariales</taxon>
        <taxon>Xylariaceae</taxon>
        <taxon>Xylaria</taxon>
    </lineage>
</organism>
<evidence type="ECO:0000313" key="9">
    <source>
        <dbReference type="Proteomes" id="UP001305414"/>
    </source>
</evidence>
<evidence type="ECO:0000256" key="2">
    <source>
        <dbReference type="ARBA" id="ARBA00022692"/>
    </source>
</evidence>
<dbReference type="PANTHER" id="PTHR15549:SF26">
    <property type="entry name" value="AXIAL BUDDING PATTERN PROTEIN 2-RELATED"/>
    <property type="match status" value="1"/>
</dbReference>
<comment type="subcellular location">
    <subcellularLocation>
        <location evidence="1">Membrane</location>
        <topology evidence="1">Single-pass membrane protein</topology>
    </subcellularLocation>
</comment>
<evidence type="ECO:0000256" key="5">
    <source>
        <dbReference type="SAM" id="MobiDB-lite"/>
    </source>
</evidence>
<dbReference type="InterPro" id="IPR051694">
    <property type="entry name" value="Immunoregulatory_rcpt-like"/>
</dbReference>
<keyword evidence="2 6" id="KW-0812">Transmembrane</keyword>
<reference evidence="8 9" key="1">
    <citation type="submission" date="2023-10" db="EMBL/GenBank/DDBJ databases">
        <title>Draft genome sequence of Xylaria bambusicola isolate GMP-LS, the root and basal stem rot pathogen of sugarcane in Indonesia.</title>
        <authorList>
            <person name="Selvaraj P."/>
            <person name="Muralishankar V."/>
            <person name="Muruganantham S."/>
            <person name="Sp S."/>
            <person name="Haryani S."/>
            <person name="Lau K.J.X."/>
            <person name="Naqvi N.I."/>
        </authorList>
    </citation>
    <scope>NUCLEOTIDE SEQUENCE [LARGE SCALE GENOMIC DNA]</scope>
    <source>
        <strain evidence="8">GMP-LS</strain>
    </source>
</reference>
<feature type="transmembrane region" description="Helical" evidence="6">
    <location>
        <begin position="59"/>
        <end position="84"/>
    </location>
</feature>
<keyword evidence="3 6" id="KW-1133">Transmembrane helix</keyword>
<dbReference type="PANTHER" id="PTHR15549">
    <property type="entry name" value="PAIRED IMMUNOGLOBULIN-LIKE TYPE 2 RECEPTOR"/>
    <property type="match status" value="1"/>
</dbReference>
<feature type="signal peptide" evidence="7">
    <location>
        <begin position="1"/>
        <end position="22"/>
    </location>
</feature>
<comment type="caution">
    <text evidence="8">The sequence shown here is derived from an EMBL/GenBank/DDBJ whole genome shotgun (WGS) entry which is preliminary data.</text>
</comment>
<proteinExistence type="predicted"/>
<accession>A0AAN7UZK2</accession>
<feature type="compositionally biased region" description="Basic and acidic residues" evidence="5">
    <location>
        <begin position="292"/>
        <end position="310"/>
    </location>
</feature>
<dbReference type="AlphaFoldDB" id="A0AAN7UZK2"/>
<evidence type="ECO:0008006" key="10">
    <source>
        <dbReference type="Google" id="ProtNLM"/>
    </source>
</evidence>
<feature type="chain" id="PRO_5042955203" description="Transmembrane protein" evidence="7">
    <location>
        <begin position="23"/>
        <end position="310"/>
    </location>
</feature>
<feature type="region of interest" description="Disordered" evidence="5">
    <location>
        <begin position="257"/>
        <end position="310"/>
    </location>
</feature>
<sequence>MVTRSLYTSVIALWFLADHASSQTTTIPTPTLTSSALIPTSTFVSPSLRYDGGGLSNGAKVGISVGVTLAAIIIGGSLAILCVIRKRNRTLMRPETRVLPSRDVDDEDVAEGDAGKGKQVHSMNAPPNRQYSGFQQASDGVAYQGGGYPTIPDQAYILPQQTQAIPHPTVQYGGTYVYSGTTYPGPTLVGTHQQYGYAGPSNTQYQSAAHIHSQQQQQQGGDLTWIYPVSTLSPVEGTPLQDIQYNYLQDYQPQVQASTSGHNQNGNAISPQEYHNDKYHVPPPRPDVSELPEQRRPIELMGEGHYKEAP</sequence>
<feature type="compositionally biased region" description="Polar residues" evidence="5">
    <location>
        <begin position="257"/>
        <end position="270"/>
    </location>
</feature>
<evidence type="ECO:0000256" key="7">
    <source>
        <dbReference type="SAM" id="SignalP"/>
    </source>
</evidence>
<evidence type="ECO:0000256" key="6">
    <source>
        <dbReference type="SAM" id="Phobius"/>
    </source>
</evidence>
<feature type="region of interest" description="Disordered" evidence="5">
    <location>
        <begin position="103"/>
        <end position="126"/>
    </location>
</feature>
<protein>
    <recommendedName>
        <fullName evidence="10">Transmembrane protein</fullName>
    </recommendedName>
</protein>
<dbReference type="GO" id="GO:0016020">
    <property type="term" value="C:membrane"/>
    <property type="evidence" value="ECO:0007669"/>
    <property type="project" value="UniProtKB-SubCell"/>
</dbReference>